<evidence type="ECO:0000256" key="1">
    <source>
        <dbReference type="ARBA" id="ARBA00022553"/>
    </source>
</evidence>
<dbReference type="AlphaFoldDB" id="A0AB38LND0"/>
<dbReference type="PANTHER" id="PTHR43719:SF30">
    <property type="entry name" value="TWO-COMPONENT SYSTEM RESPONSE REGULATOR"/>
    <property type="match status" value="1"/>
</dbReference>
<dbReference type="PROSITE" id="PS50109">
    <property type="entry name" value="HIS_KIN"/>
    <property type="match status" value="1"/>
</dbReference>
<dbReference type="EMBL" id="QZBJ01000080">
    <property type="protein sequence ID" value="THY70237.1"/>
    <property type="molecule type" value="Genomic_DNA"/>
</dbReference>
<feature type="domain" description="Histidine kinase" evidence="4">
    <location>
        <begin position="542"/>
        <end position="851"/>
    </location>
</feature>
<evidence type="ECO:0008006" key="9">
    <source>
        <dbReference type="Google" id="ProtNLM"/>
    </source>
</evidence>
<dbReference type="InterPro" id="IPR050956">
    <property type="entry name" value="2C_system_His_kinase"/>
</dbReference>
<dbReference type="InterPro" id="IPR011006">
    <property type="entry name" value="CheY-like_superfamily"/>
</dbReference>
<evidence type="ECO:0000259" key="6">
    <source>
        <dbReference type="PROSITE" id="PS50113"/>
    </source>
</evidence>
<dbReference type="InterPro" id="IPR003661">
    <property type="entry name" value="HisK_dim/P_dom"/>
</dbReference>
<dbReference type="SUPFAM" id="SSF47384">
    <property type="entry name" value="Homodimeric domain of signal transducing histidine kinase"/>
    <property type="match status" value="1"/>
</dbReference>
<dbReference type="InterPro" id="IPR004358">
    <property type="entry name" value="Sig_transdc_His_kin-like_C"/>
</dbReference>
<gene>
    <name evidence="7" type="ORF">D6C94_08807</name>
</gene>
<evidence type="ECO:0000313" key="8">
    <source>
        <dbReference type="Proteomes" id="UP000305064"/>
    </source>
</evidence>
<dbReference type="InterPro" id="IPR036097">
    <property type="entry name" value="HisK_dim/P_sf"/>
</dbReference>
<dbReference type="SMART" id="SM00387">
    <property type="entry name" value="HATPase_c"/>
    <property type="match status" value="1"/>
</dbReference>
<evidence type="ECO:0000256" key="2">
    <source>
        <dbReference type="PROSITE-ProRule" id="PRU00169"/>
    </source>
</evidence>
<dbReference type="InterPro" id="IPR000700">
    <property type="entry name" value="PAS-assoc_C"/>
</dbReference>
<organism evidence="7 8">
    <name type="scientific">Aureobasidium pullulans</name>
    <name type="common">Black yeast</name>
    <name type="synonym">Pullularia pullulans</name>
    <dbReference type="NCBI Taxonomy" id="5580"/>
    <lineage>
        <taxon>Eukaryota</taxon>
        <taxon>Fungi</taxon>
        <taxon>Dikarya</taxon>
        <taxon>Ascomycota</taxon>
        <taxon>Pezizomycotina</taxon>
        <taxon>Dothideomycetes</taxon>
        <taxon>Dothideomycetidae</taxon>
        <taxon>Dothideales</taxon>
        <taxon>Saccotheciaceae</taxon>
        <taxon>Aureobasidium</taxon>
    </lineage>
</organism>
<evidence type="ECO:0000259" key="5">
    <source>
        <dbReference type="PROSITE" id="PS50110"/>
    </source>
</evidence>
<protein>
    <recommendedName>
        <fullName evidence="9">Histidine kinase HHK15p</fullName>
    </recommendedName>
</protein>
<dbReference type="Gene3D" id="3.30.565.10">
    <property type="entry name" value="Histidine kinase-like ATPase, C-terminal domain"/>
    <property type="match status" value="1"/>
</dbReference>
<dbReference type="SMART" id="SM00448">
    <property type="entry name" value="REC"/>
    <property type="match status" value="1"/>
</dbReference>
<evidence type="ECO:0000259" key="4">
    <source>
        <dbReference type="PROSITE" id="PS50109"/>
    </source>
</evidence>
<proteinExistence type="predicted"/>
<feature type="domain" description="PAC" evidence="6">
    <location>
        <begin position="470"/>
        <end position="524"/>
    </location>
</feature>
<name>A0AB38LND0_AURPU</name>
<dbReference type="PRINTS" id="PR00344">
    <property type="entry name" value="BCTRLSENSOR"/>
</dbReference>
<dbReference type="SUPFAM" id="SSF55785">
    <property type="entry name" value="PYP-like sensor domain (PAS domain)"/>
    <property type="match status" value="1"/>
</dbReference>
<dbReference type="InterPro" id="IPR001789">
    <property type="entry name" value="Sig_transdc_resp-reg_receiver"/>
</dbReference>
<dbReference type="InterPro" id="IPR003594">
    <property type="entry name" value="HATPase_dom"/>
</dbReference>
<dbReference type="Pfam" id="PF00072">
    <property type="entry name" value="Response_reg"/>
    <property type="match status" value="1"/>
</dbReference>
<feature type="domain" description="Response regulatory" evidence="5">
    <location>
        <begin position="923"/>
        <end position="1054"/>
    </location>
</feature>
<dbReference type="Proteomes" id="UP000305064">
    <property type="component" value="Unassembled WGS sequence"/>
</dbReference>
<dbReference type="PROSITE" id="PS50113">
    <property type="entry name" value="PAC"/>
    <property type="match status" value="1"/>
</dbReference>
<sequence>MPTFGWQDSESPHAQFIRGVDWSATAIGAPETWPQQLHQMIDLILLDPTPSAIMWGDSLTMVYNDGFVEFAGEKHPKLMGGTPMVSYAEVWEAQFAPIIKLGRGEGKATRHKDVPLFLKRHGYLEEVFVDYTFIPLTGNNKEVVGFYHTAVETTDQNLARRRTQTLIDIGNHAGIARDMRQYWDAVLKGFENNIWDVPYAIAYEFHNDKERDSESYNGSENRSNSRTRSNRSASFSESVSSSGRITIPRACSLAGVIGKPMTHVPLILNVSIEEEGFHQVVKKAISSGEPVRLEIAHEKTPEWLKSNAQGRAFEEPIRHAVVMPIRPTTRNDTEGLNAIGFVVIGLNPRRSYDDDYQRYTRLWSQQLATSAASVVLLEQENKQQMRLKAQLSINETRFSRFAEMSNVAMWIVNPSGVLIYGNQSWYEQMDVTEGTPGDKGLPAWADCVSDDTRPTLIDAWKSLTGDQIATNFEIRLNPTRATKQSRWVLSSAFPELAEDGSLKAIWGCNTDISHQKLAEELKEQRLLDVLEAKRQSESFIDTVSHEMRNPLSAILQCADGVNTSIMEARQSSEDPDHTNIDREGLDYIVESTQTIILCAQHQKRIINVCILTIPPRQRLQDGDRTCIGMTLPRNKLTRRLTQDILTLSKLDARLLEVAPTEVDPVETVKHALRLYQQECQNADVDTAIRINQSYNALAIDRVLVDPSRLLQVLINLLGNAIKFTQLQEQRMITITVGASLESPAMLSDGEQYFFPRASKKEPVFGAEWGNGEELFLHFSVNDTGVGLTSAEMKNLFHRFSQASPKTHVTYGGSGLGLFICKELAELQGGRIGVSSTPGKGSDFKFYVKARRATTPPKRELPDRTNAATNSRKQSQSPHGGQKTPEDKDKLRVTHPSYIAPLNRSHSASQNPVVGSPSDANTLHVLIVEDNLINQKVMAQQLKKAKCEVHVANHGADALFFLEKTTFAKGCGPYATPLSIILMDLEMPVMDGLTCIRRIREWQKQGKLTRPVPVIAVTANARNEQITMAQEAGMDDVVTKPFKISELIPKMHTLIDKIST</sequence>
<feature type="compositionally biased region" description="Low complexity" evidence="3">
    <location>
        <begin position="217"/>
        <end position="239"/>
    </location>
</feature>
<feature type="region of interest" description="Disordered" evidence="3">
    <location>
        <begin position="851"/>
        <end position="891"/>
    </location>
</feature>
<dbReference type="GO" id="GO:0000155">
    <property type="term" value="F:phosphorelay sensor kinase activity"/>
    <property type="evidence" value="ECO:0007669"/>
    <property type="project" value="InterPro"/>
</dbReference>
<dbReference type="SUPFAM" id="SSF52172">
    <property type="entry name" value="CheY-like"/>
    <property type="match status" value="1"/>
</dbReference>
<dbReference type="PROSITE" id="PS50110">
    <property type="entry name" value="RESPONSE_REGULATORY"/>
    <property type="match status" value="1"/>
</dbReference>
<dbReference type="SUPFAM" id="SSF55874">
    <property type="entry name" value="ATPase domain of HSP90 chaperone/DNA topoisomerase II/histidine kinase"/>
    <property type="match status" value="1"/>
</dbReference>
<dbReference type="InterPro" id="IPR005467">
    <property type="entry name" value="His_kinase_dom"/>
</dbReference>
<evidence type="ECO:0000313" key="7">
    <source>
        <dbReference type="EMBL" id="THY70237.1"/>
    </source>
</evidence>
<dbReference type="Gene3D" id="3.30.450.20">
    <property type="entry name" value="PAS domain"/>
    <property type="match status" value="2"/>
</dbReference>
<keyword evidence="1 2" id="KW-0597">Phosphoprotein</keyword>
<dbReference type="CDD" id="cd17546">
    <property type="entry name" value="REC_hyHK_CKI1_RcsC-like"/>
    <property type="match status" value="1"/>
</dbReference>
<dbReference type="Gene3D" id="3.40.50.2300">
    <property type="match status" value="1"/>
</dbReference>
<accession>A0AB38LND0</accession>
<feature type="region of interest" description="Disordered" evidence="3">
    <location>
        <begin position="210"/>
        <end position="239"/>
    </location>
</feature>
<dbReference type="InterPro" id="IPR036890">
    <property type="entry name" value="HATPase_C_sf"/>
</dbReference>
<evidence type="ECO:0000256" key="3">
    <source>
        <dbReference type="SAM" id="MobiDB-lite"/>
    </source>
</evidence>
<dbReference type="Gene3D" id="1.10.287.130">
    <property type="match status" value="1"/>
</dbReference>
<feature type="modified residue" description="4-aspartylphosphate" evidence="2">
    <location>
        <position position="983"/>
    </location>
</feature>
<feature type="compositionally biased region" description="Polar residues" evidence="3">
    <location>
        <begin position="865"/>
        <end position="878"/>
    </location>
</feature>
<dbReference type="PANTHER" id="PTHR43719">
    <property type="entry name" value="TWO-COMPONENT HISTIDINE KINASE"/>
    <property type="match status" value="1"/>
</dbReference>
<dbReference type="InterPro" id="IPR035965">
    <property type="entry name" value="PAS-like_dom_sf"/>
</dbReference>
<comment type="caution">
    <text evidence="7">The sequence shown here is derived from an EMBL/GenBank/DDBJ whole genome shotgun (WGS) entry which is preliminary data.</text>
</comment>
<dbReference type="Pfam" id="PF02518">
    <property type="entry name" value="HATPase_c"/>
    <property type="match status" value="1"/>
</dbReference>
<reference evidence="7 8" key="1">
    <citation type="submission" date="2018-10" db="EMBL/GenBank/DDBJ databases">
        <title>Fifty Aureobasidium pullulans genomes reveal a recombining polyextremotolerant generalist.</title>
        <authorList>
            <person name="Gostincar C."/>
            <person name="Turk M."/>
            <person name="Zajc J."/>
            <person name="Gunde-Cimerman N."/>
        </authorList>
    </citation>
    <scope>NUCLEOTIDE SEQUENCE [LARGE SCALE GENOMIC DNA]</scope>
    <source>
        <strain evidence="7 8">EXF-4256</strain>
    </source>
</reference>
<dbReference type="CDD" id="cd00082">
    <property type="entry name" value="HisKA"/>
    <property type="match status" value="1"/>
</dbReference>